<feature type="domain" description="GCM" evidence="2">
    <location>
        <begin position="1"/>
        <end position="49"/>
    </location>
</feature>
<organism evidence="3 4">
    <name type="scientific">Allacma fusca</name>
    <dbReference type="NCBI Taxonomy" id="39272"/>
    <lineage>
        <taxon>Eukaryota</taxon>
        <taxon>Metazoa</taxon>
        <taxon>Ecdysozoa</taxon>
        <taxon>Arthropoda</taxon>
        <taxon>Hexapoda</taxon>
        <taxon>Collembola</taxon>
        <taxon>Symphypleona</taxon>
        <taxon>Sminthuridae</taxon>
        <taxon>Allacma</taxon>
    </lineage>
</organism>
<evidence type="ECO:0000259" key="2">
    <source>
        <dbReference type="PROSITE" id="PS50807"/>
    </source>
</evidence>
<feature type="non-terminal residue" evidence="3">
    <location>
        <position position="1"/>
    </location>
</feature>
<name>A0A8J2P0G7_9HEXA</name>
<proteinExistence type="predicted"/>
<dbReference type="GO" id="GO:0006355">
    <property type="term" value="P:regulation of DNA-templated transcription"/>
    <property type="evidence" value="ECO:0007669"/>
    <property type="project" value="InterPro"/>
</dbReference>
<evidence type="ECO:0000313" key="3">
    <source>
        <dbReference type="EMBL" id="CAG7727415.1"/>
    </source>
</evidence>
<reference evidence="3" key="1">
    <citation type="submission" date="2021-06" db="EMBL/GenBank/DDBJ databases">
        <authorList>
            <person name="Hodson N. C."/>
            <person name="Mongue J. A."/>
            <person name="Jaron S. K."/>
        </authorList>
    </citation>
    <scope>NUCLEOTIDE SEQUENCE</scope>
</reference>
<dbReference type="Proteomes" id="UP000708208">
    <property type="component" value="Unassembled WGS sequence"/>
</dbReference>
<dbReference type="AlphaFoldDB" id="A0A8J2P0G7"/>
<gene>
    <name evidence="3" type="ORF">AFUS01_LOCUS16259</name>
</gene>
<protein>
    <recommendedName>
        <fullName evidence="2">GCM domain-containing protein</fullName>
    </recommendedName>
</protein>
<dbReference type="InterPro" id="IPR003902">
    <property type="entry name" value="Tscrpt_reg_GCM"/>
</dbReference>
<keyword evidence="4" id="KW-1185">Reference proteome</keyword>
<feature type="region of interest" description="Disordered" evidence="1">
    <location>
        <begin position="82"/>
        <end position="167"/>
    </location>
</feature>
<dbReference type="GO" id="GO:0003677">
    <property type="term" value="F:DNA binding"/>
    <property type="evidence" value="ECO:0007669"/>
    <property type="project" value="InterPro"/>
</dbReference>
<feature type="compositionally biased region" description="Pro residues" evidence="1">
    <location>
        <begin position="104"/>
        <end position="142"/>
    </location>
</feature>
<accession>A0A8J2P0G7</accession>
<feature type="region of interest" description="Disordered" evidence="1">
    <location>
        <begin position="30"/>
        <end position="56"/>
    </location>
</feature>
<dbReference type="PROSITE" id="PS50807">
    <property type="entry name" value="GCM"/>
    <property type="match status" value="1"/>
</dbReference>
<evidence type="ECO:0000256" key="1">
    <source>
        <dbReference type="SAM" id="MobiDB-lite"/>
    </source>
</evidence>
<feature type="compositionally biased region" description="Polar residues" evidence="1">
    <location>
        <begin position="150"/>
        <end position="167"/>
    </location>
</feature>
<sequence length="167" mass="17748">IIPCAHENGNPADESWEDDDQAWFFNQAPSFPHVGKIRERRSPEPQRGYYGDYYGPNRPYYGPPSGGFFYFPPPGFYGGFYRGRRPGYYGSGRGPNPGYDNYPPGGPPPGRPPTGGPPPGGPPTSGPPTGGPPPPPPPPPGGYRPMASAKSDSQASVQITTTTTGIV</sequence>
<comment type="caution">
    <text evidence="3">The sequence shown here is derived from an EMBL/GenBank/DDBJ whole genome shotgun (WGS) entry which is preliminary data.</text>
</comment>
<dbReference type="EMBL" id="CAJVCH010148311">
    <property type="protein sequence ID" value="CAG7727415.1"/>
    <property type="molecule type" value="Genomic_DNA"/>
</dbReference>
<evidence type="ECO:0000313" key="4">
    <source>
        <dbReference type="Proteomes" id="UP000708208"/>
    </source>
</evidence>